<keyword evidence="2" id="KW-1133">Transmembrane helix</keyword>
<keyword evidence="3" id="KW-0732">Signal</keyword>
<evidence type="ECO:0000256" key="3">
    <source>
        <dbReference type="SAM" id="SignalP"/>
    </source>
</evidence>
<feature type="transmembrane region" description="Helical" evidence="2">
    <location>
        <begin position="747"/>
        <end position="767"/>
    </location>
</feature>
<dbReference type="RefSeq" id="WP_343793682.1">
    <property type="nucleotide sequence ID" value="NZ_BAAAEU010000025.1"/>
</dbReference>
<feature type="signal peptide" evidence="3">
    <location>
        <begin position="1"/>
        <end position="22"/>
    </location>
</feature>
<feature type="transmembrane region" description="Helical" evidence="2">
    <location>
        <begin position="1277"/>
        <end position="1294"/>
    </location>
</feature>
<feature type="transmembrane region" description="Helical" evidence="2">
    <location>
        <begin position="1164"/>
        <end position="1184"/>
    </location>
</feature>
<feature type="transmembrane region" description="Helical" evidence="2">
    <location>
        <begin position="547"/>
        <end position="565"/>
    </location>
</feature>
<proteinExistence type="predicted"/>
<sequence>MRQFLRRLCWTSCLFVAVIAHAESPVPAALEPWRSWVMQGQEFRACPLIAGKPGNAVGDFLCAWPGMLALSADATGASFSQHWRVDADSWIALPGDAEHWPQQVSVDGQPAAVLDRGGPVLRLAAGSHEIRARIPWRDRPQSLRVPQAVGLVALSVDGKPVAPVQRDGDELSLGRASVGTPEADSLELRVYRRLGDGVPATLTTVVEMYASGQAREEIIGPALPEGFAPLALNGDWPARLDADGRLRVRVQPGNVTLTLEARATAPLMGITTHLPASPWPKQEIWSYAAAPRLRVTSATGAVQVDPRQAQVPSEWYDLPAFALADAAVLKIDERSRGLAADDRNRLTLDREMRLDFDGAGWFAHDRVRGAMLQGWRFDVSAPFALERADAIGRDGRRNNEALLVTRGAKPELSGVEWRTPAVDLDAGLRIASASARLPIAGWLDTFDRVTTTLHLPNGYKLLAAPGADRAVGSWISQWTLLDVFIAAMLVLLAWRWAGWLGAVIAAGYLVLGYQEGGAPLWSLLAAIALTLIARALPNGRLVLAAQWLQRAALLLLVLAALPFVADQLRYALHPQLEDQGGYVFEAAQENVGAARKAIRAPAAPAPEPVEVAPMSKPAPPPAPAREESNAPQVETRDRAETYPSSTGNQKLEVITVSGPNIRRSDVIGHYSESTVVQTGAGEPGWNLGRRYELSWSGPVLPAQDVRLLIAPPWLVRLLRIVLVALLAWLIVRLLQPSLTTRDRATPAAAAALGAAIGLAAIGVAAPAQAQTFPPDNLLNQLRTHLTAAPKCAPICGSIAKAEVDARAGEVRVALEAHSAERIALPLPFDEKNLALRSLTLDGVAQDGAARSDGKLWLALPRGVHRVELVFVVAADKVALAFPLKPMRAQFSGDGWEASGIGDDRLLTESLTLVRIRENGNASATTGAQQFAPFVSIGRRLSLGLDWTATTTATRLAPKEGGFAITVPVLAGEHVTSAGFKVEDARVTAAIADGEKEVRWDSTLAKGEALTLTAPPLTDRTEVWHVLVSPTWHVEFSGVPGVAIGSGEDTHDYRNFEFHPLPGESLTLKVTQPEPAKGATRAIDAARLTYAPGQRAADSTLLLTIRASQGGEQVVALPADAEVLGVGRNGEALNLRLQGGKLSLPIVPGTQTFELRFRNNVPQGLVALTPVIALGAPAANIDLGIELPQDRWLLATGGPAAGPAVLYWSELAVMLLIAFALARTRRTSLKTWQWMLLGLGFSTFSWLALLIVVAWLFAFDWRARATLQSARVFNLVQVGLATLTLVALLCLFASIQQGLLGSPDMHVTGNGSSALALRWFADRSADVLPVARAVSVPLWVYKIAMLVWALWLASALVGWLRGAFAAWTRGGYWRSAPRPVVDVPPPPPQAPAQS</sequence>
<keyword evidence="2" id="KW-0812">Transmembrane</keyword>
<dbReference type="EMBL" id="BAAAEU010000025">
    <property type="protein sequence ID" value="GAA0723497.1"/>
    <property type="molecule type" value="Genomic_DNA"/>
</dbReference>
<feature type="compositionally biased region" description="Basic and acidic residues" evidence="1">
    <location>
        <begin position="624"/>
        <end position="640"/>
    </location>
</feature>
<feature type="transmembrane region" description="Helical" evidence="2">
    <location>
        <begin position="483"/>
        <end position="511"/>
    </location>
</feature>
<evidence type="ECO:0000256" key="2">
    <source>
        <dbReference type="SAM" id="Phobius"/>
    </source>
</evidence>
<feature type="compositionally biased region" description="Low complexity" evidence="1">
    <location>
        <begin position="604"/>
        <end position="613"/>
    </location>
</feature>
<comment type="caution">
    <text evidence="4">The sequence shown here is derived from an EMBL/GenBank/DDBJ whole genome shotgun (WGS) entry which is preliminary data.</text>
</comment>
<name>A0ABP3U717_9GAMM</name>
<accession>A0ABP3U717</accession>
<feature type="transmembrane region" description="Helical" evidence="2">
    <location>
        <begin position="1338"/>
        <end position="1359"/>
    </location>
</feature>
<keyword evidence="5" id="KW-1185">Reference proteome</keyword>
<organism evidence="4 5">
    <name type="scientific">Dokdonella soli</name>
    <dbReference type="NCBI Taxonomy" id="529810"/>
    <lineage>
        <taxon>Bacteria</taxon>
        <taxon>Pseudomonadati</taxon>
        <taxon>Pseudomonadota</taxon>
        <taxon>Gammaproteobacteria</taxon>
        <taxon>Lysobacterales</taxon>
        <taxon>Rhodanobacteraceae</taxon>
        <taxon>Dokdonella</taxon>
    </lineage>
</organism>
<feature type="transmembrane region" description="Helical" evidence="2">
    <location>
        <begin position="518"/>
        <end position="535"/>
    </location>
</feature>
<evidence type="ECO:0000313" key="4">
    <source>
        <dbReference type="EMBL" id="GAA0723497.1"/>
    </source>
</evidence>
<feature type="transmembrane region" description="Helical" evidence="2">
    <location>
        <begin position="713"/>
        <end position="735"/>
    </location>
</feature>
<evidence type="ECO:0000313" key="5">
    <source>
        <dbReference type="Proteomes" id="UP001501523"/>
    </source>
</evidence>
<feature type="transmembrane region" description="Helical" evidence="2">
    <location>
        <begin position="1233"/>
        <end position="1257"/>
    </location>
</feature>
<dbReference type="Proteomes" id="UP001501523">
    <property type="component" value="Unassembled WGS sequence"/>
</dbReference>
<feature type="chain" id="PRO_5046846633" evidence="3">
    <location>
        <begin position="23"/>
        <end position="1393"/>
    </location>
</feature>
<reference evidence="5" key="1">
    <citation type="journal article" date="2019" name="Int. J. Syst. Evol. Microbiol.">
        <title>The Global Catalogue of Microorganisms (GCM) 10K type strain sequencing project: providing services to taxonomists for standard genome sequencing and annotation.</title>
        <authorList>
            <consortium name="The Broad Institute Genomics Platform"/>
            <consortium name="The Broad Institute Genome Sequencing Center for Infectious Disease"/>
            <person name="Wu L."/>
            <person name="Ma J."/>
        </authorList>
    </citation>
    <scope>NUCLEOTIDE SEQUENCE [LARGE SCALE GENOMIC DNA]</scope>
    <source>
        <strain evidence="5">JCM 15421</strain>
    </source>
</reference>
<feature type="transmembrane region" description="Helical" evidence="2">
    <location>
        <begin position="1204"/>
        <end position="1221"/>
    </location>
</feature>
<protein>
    <submittedName>
        <fullName evidence="4">Uncharacterized protein</fullName>
    </submittedName>
</protein>
<evidence type="ECO:0000256" key="1">
    <source>
        <dbReference type="SAM" id="MobiDB-lite"/>
    </source>
</evidence>
<gene>
    <name evidence="4" type="ORF">GCM10009105_35560</name>
</gene>
<feature type="region of interest" description="Disordered" evidence="1">
    <location>
        <begin position="604"/>
        <end position="647"/>
    </location>
</feature>
<keyword evidence="2" id="KW-0472">Membrane</keyword>